<feature type="region of interest" description="Disordered" evidence="1">
    <location>
        <begin position="547"/>
        <end position="569"/>
    </location>
</feature>
<feature type="compositionally biased region" description="Low complexity" evidence="1">
    <location>
        <begin position="1876"/>
        <end position="1921"/>
    </location>
</feature>
<feature type="compositionally biased region" description="Acidic residues" evidence="1">
    <location>
        <begin position="752"/>
        <end position="769"/>
    </location>
</feature>
<dbReference type="VEuPathDB" id="VectorBase:GBRI035538"/>
<reference evidence="2" key="2">
    <citation type="submission" date="2020-05" db="UniProtKB">
        <authorList>
            <consortium name="EnsemblMetazoa"/>
        </authorList>
    </citation>
    <scope>IDENTIFICATION</scope>
    <source>
        <strain evidence="2">IAEA</strain>
    </source>
</reference>
<feature type="compositionally biased region" description="Acidic residues" evidence="1">
    <location>
        <begin position="726"/>
        <end position="739"/>
    </location>
</feature>
<feature type="region of interest" description="Disordered" evidence="1">
    <location>
        <begin position="634"/>
        <end position="769"/>
    </location>
</feature>
<feature type="region of interest" description="Disordered" evidence="1">
    <location>
        <begin position="1014"/>
        <end position="1043"/>
    </location>
</feature>
<feature type="compositionally biased region" description="Polar residues" evidence="1">
    <location>
        <begin position="427"/>
        <end position="445"/>
    </location>
</feature>
<dbReference type="GO" id="GO:0005634">
    <property type="term" value="C:nucleus"/>
    <property type="evidence" value="ECO:0007669"/>
    <property type="project" value="TreeGrafter"/>
</dbReference>
<feature type="region of interest" description="Disordered" evidence="1">
    <location>
        <begin position="63"/>
        <end position="289"/>
    </location>
</feature>
<feature type="compositionally biased region" description="Polar residues" evidence="1">
    <location>
        <begin position="208"/>
        <end position="248"/>
    </location>
</feature>
<protein>
    <submittedName>
        <fullName evidence="2">Uncharacterized protein</fullName>
    </submittedName>
</protein>
<feature type="compositionally biased region" description="Basic and acidic residues" evidence="1">
    <location>
        <begin position="1071"/>
        <end position="1089"/>
    </location>
</feature>
<dbReference type="Proteomes" id="UP000091820">
    <property type="component" value="Unassembled WGS sequence"/>
</dbReference>
<organism evidence="2 3">
    <name type="scientific">Glossina brevipalpis</name>
    <dbReference type="NCBI Taxonomy" id="37001"/>
    <lineage>
        <taxon>Eukaryota</taxon>
        <taxon>Metazoa</taxon>
        <taxon>Ecdysozoa</taxon>
        <taxon>Arthropoda</taxon>
        <taxon>Hexapoda</taxon>
        <taxon>Insecta</taxon>
        <taxon>Pterygota</taxon>
        <taxon>Neoptera</taxon>
        <taxon>Endopterygota</taxon>
        <taxon>Diptera</taxon>
        <taxon>Brachycera</taxon>
        <taxon>Muscomorpha</taxon>
        <taxon>Hippoboscoidea</taxon>
        <taxon>Glossinidae</taxon>
        <taxon>Glossina</taxon>
    </lineage>
</organism>
<proteinExistence type="predicted"/>
<feature type="compositionally biased region" description="Basic and acidic residues" evidence="1">
    <location>
        <begin position="74"/>
        <end position="84"/>
    </location>
</feature>
<feature type="region of interest" description="Disordered" evidence="1">
    <location>
        <begin position="1060"/>
        <end position="1089"/>
    </location>
</feature>
<feature type="region of interest" description="Disordered" evidence="1">
    <location>
        <begin position="2022"/>
        <end position="2054"/>
    </location>
</feature>
<feature type="compositionally biased region" description="Polar residues" evidence="1">
    <location>
        <begin position="1378"/>
        <end position="1402"/>
    </location>
</feature>
<feature type="compositionally biased region" description="Polar residues" evidence="1">
    <location>
        <begin position="1180"/>
        <end position="1198"/>
    </location>
</feature>
<feature type="compositionally biased region" description="Acidic residues" evidence="1">
    <location>
        <begin position="1366"/>
        <end position="1376"/>
    </location>
</feature>
<feature type="compositionally biased region" description="Basic and acidic residues" evidence="1">
    <location>
        <begin position="144"/>
        <end position="189"/>
    </location>
</feature>
<dbReference type="STRING" id="37001.A0A1A9WX22"/>
<feature type="compositionally biased region" description="Polar residues" evidence="1">
    <location>
        <begin position="931"/>
        <end position="948"/>
    </location>
</feature>
<feature type="compositionally biased region" description="Polar residues" evidence="1">
    <location>
        <begin position="1689"/>
        <end position="1720"/>
    </location>
</feature>
<keyword evidence="3" id="KW-1185">Reference proteome</keyword>
<feature type="region of interest" description="Disordered" evidence="1">
    <location>
        <begin position="931"/>
        <end position="969"/>
    </location>
</feature>
<dbReference type="EnsemblMetazoa" id="GBRI035538-RA">
    <property type="protein sequence ID" value="GBRI035538-PA"/>
    <property type="gene ID" value="GBRI035538"/>
</dbReference>
<feature type="compositionally biased region" description="Polar residues" evidence="1">
    <location>
        <begin position="1746"/>
        <end position="1755"/>
    </location>
</feature>
<sequence>MSTRKSQAITTLAGTTTKTDNATITATTTINAITTTTVTTSKLPLASQSNVESVLTGKAEMGTNASANCAGSPEKLELEAKQESKPFQTRVTRSSPLLLSSPTNKKDNTVLEAVETNNSESEDGGGITTSIVTKRTGQIRGRKSLKEAKELKEQQEKEKEDKEELVETKDLQKETKDSSDIKDLKEIKEVTGTVSTGSSSGGSSTTTPNRLTRNTISNSAAVTSAAIGTSTRITRQRQSSGAATSGSRAETPPVARARGRGAARGKMPVPLIESPQNKRKRSVDTRSSTDEPLLKFIKVEAKDPELEDEDLPLNASQNTNVSTESIGDTILKIKQEIAEDSEHDSEHLANIPIISTNTTPAANTSTLVTTTTTTTSGRGRGRWGARKSNNGPSLSPSTRSTRQSKGASPARNIATTTNPEPKRRRITSNSRSLLKSNVGANAKTQSSSIIDEDSKDSTASSDNTDDIVLANIKTEKLALVDIVESKLVVVVQEEEEEEDMNSKSDGLQQPLIVNTGIIEIVSGAEIGEIETQASAQTVTLTPIAASTSSAASGGSGGDSEKATSLSPSELISEGVSETIVKRFYKKPKFLENNLGIEQDPKLGTIIVQEHNALETNVSLTNVAKTIEDAILDDSSTSDTMKEGTLRLEESTEEKKSASPEDDVSIVSNLDRISPMLIEDDDEDKPLKENSSDGAVDEDILLANENEKSIKETDVLDRSRKEKNVEEPEQEDELTIDESECISMDNNASINDEQPEEEPDEEDMEEEQQPLVDDELVDLEDITDIQPSTDEMDSPKKIHLAKDVKIIKVLKEDPSKLRIDIINDDVLAKIDAELQKLGERSTKDKTRTLESVTPQTSTQKHVVKKEVTKLAGNEDRIETSDVKIKKDMDKLSKSINIAEFKTLPLEMKVKEEKTEKEHFKEEKSTLLNDVNISNTKPLDNINEKSTSNVQRDDDATSMKSSHSNDTNSWVTNEGALQKSYTSSTTCIPSFYVTTTTTTSNTRLALSQSCNHLSTTTTATTTSYARKSHNNRSNSSNSYQHIHHHHQPSYIITSSTHYSNTTHISKLDSSNSEQHENHGASVSSKKDEKEEILIPEKASSFKFHPERLCEDQCFYCSGKFGLYDTPCHVGQIKSLERQQKILANEEKLTVDNCLCDACFRHVDRRANVPSYKKRLSAPGNLENMSASTSAITGKSISEQTPGEDDTNEDVTESTINTNNNKNSSSANNSRKCVVTDCVNPAVHSLRRKCIRKTIKKFLLNFEMPTGSLCVWLCQAHYDTIIQYSGCVLCKRRLAKNQIYRMPSDTNRLEKALSDMGIPVQLDIGTAACKVCRYFANLIMKPPKSQKAEFIKNYRKRLLHFHNIHESSDEASEADEEDNNGLATNNDSNSNANLQEPPSNKTPLTATVEDESSVTKESPPSPMDSSNSLEVCSESTKATVTSNVLLVENAIETMDRDYEGNASNTDSSNQSSLVSANNNNVTVNQSPSPPNEAQQMSKLKAILQSNTTTVTNTEKSSSSTDISTVLRANPNISMRELFPGEEDLGLHFKVPFGSNTSQRTPEGWTRVQTFLQYDEPTRRLWEELQKPYGNQSSFLRHLILLEKYFRNGDLNLSPNASSNASVYTQTVRQRLTSYDQGHCGGLQEPSPKAIDQPVNAKKIPEPEIPTVEINEDDDEDDDDVVETQDVEMTEISKLSTTSTPLQESSFPTTNKHNVHSQQRSRSLSVDKLTKQLSTNAVTIIARPKDNSNSKRTTPSPQKSLLKDNLMTSGNVITSTAPTLALTNSSGTVSLTSTTVSNNSNSNSRSILKCNLLGINKSVEILPISCTATPAPSSASISSNAATCLRSVAHPLPASTTTESKQQKILDVANKLLGNQLEAAAAAQQQQPKTTASLLSSPPELVSLQRRSGSQLSHNSSSNSSSNVNKRPQLLGKSGNSRPPPNVVILPDTLTPQERLQSKSWRPTLMPVEENQNLLHKNGPLYQTADGRRLPGLVQVQSGGKPFLISIFDYNRMCILRREKLMRDQMLKASKKRQETKQQQTQQQHQQQQQQQQHHLQKASLQNLNKSVAAVAAQQQQIAQQQLLQLQIMQHQQNFLKTASNANNSTSTMSAPPRYQPIAPKPPPTSSSNISNVPPLQAAVSSASGTFPTPMMPLLANAITNAANTNVNAANTAASLNNASWLWNNFPDANQLLLNGAAAASAGGGNMGSTVTPKLPLLLPKHNTNSSPASTLTHANALKHQQQQQQQILLSKIPKSLTVIPQHKLMNTAPTANVSTVSGNMMKE</sequence>
<feature type="compositionally biased region" description="Polar residues" evidence="1">
    <location>
        <begin position="1412"/>
        <end position="1434"/>
    </location>
</feature>
<evidence type="ECO:0000313" key="3">
    <source>
        <dbReference type="Proteomes" id="UP000091820"/>
    </source>
</evidence>
<feature type="region of interest" description="Disordered" evidence="1">
    <location>
        <begin position="1172"/>
        <end position="1226"/>
    </location>
</feature>
<feature type="region of interest" description="Disordered" evidence="1">
    <location>
        <begin position="1632"/>
        <end position="1722"/>
    </location>
</feature>
<evidence type="ECO:0000313" key="2">
    <source>
        <dbReference type="EnsemblMetazoa" id="GBRI035538-PA"/>
    </source>
</evidence>
<feature type="compositionally biased region" description="Low complexity" evidence="1">
    <location>
        <begin position="2034"/>
        <end position="2050"/>
    </location>
</feature>
<feature type="region of interest" description="Disordered" evidence="1">
    <location>
        <begin position="1364"/>
        <end position="1434"/>
    </location>
</feature>
<accession>A0A1A9WX22</accession>
<feature type="compositionally biased region" description="Polar residues" evidence="1">
    <location>
        <begin position="1458"/>
        <end position="1493"/>
    </location>
</feature>
<feature type="compositionally biased region" description="Low complexity" evidence="1">
    <location>
        <begin position="1210"/>
        <end position="1226"/>
    </location>
</feature>
<feature type="compositionally biased region" description="Polar residues" evidence="1">
    <location>
        <begin position="1060"/>
        <end position="1070"/>
    </location>
</feature>
<feature type="compositionally biased region" description="Basic and acidic residues" evidence="1">
    <location>
        <begin position="704"/>
        <end position="725"/>
    </location>
</feature>
<feature type="compositionally biased region" description="Acidic residues" evidence="1">
    <location>
        <begin position="1666"/>
        <end position="1685"/>
    </location>
</feature>
<evidence type="ECO:0000256" key="1">
    <source>
        <dbReference type="SAM" id="MobiDB-lite"/>
    </source>
</evidence>
<feature type="compositionally biased region" description="Basic and acidic residues" evidence="1">
    <location>
        <begin position="639"/>
        <end position="658"/>
    </location>
</feature>
<feature type="compositionally biased region" description="Low complexity" evidence="1">
    <location>
        <begin position="190"/>
        <end position="207"/>
    </location>
</feature>
<feature type="region of interest" description="Disordered" evidence="1">
    <location>
        <begin position="1737"/>
        <end position="1757"/>
    </location>
</feature>
<feature type="compositionally biased region" description="Acidic residues" evidence="1">
    <location>
        <begin position="1199"/>
        <end position="1209"/>
    </location>
</feature>
<feature type="region of interest" description="Disordered" evidence="1">
    <location>
        <begin position="1455"/>
        <end position="1493"/>
    </location>
</feature>
<feature type="region of interest" description="Disordered" evidence="1">
    <location>
        <begin position="357"/>
        <end position="462"/>
    </location>
</feature>
<dbReference type="PANTHER" id="PTHR36562:SF6">
    <property type="entry name" value="EG:133E12.4 PROTEIN"/>
    <property type="match status" value="1"/>
</dbReference>
<dbReference type="PANTHER" id="PTHR36562">
    <property type="entry name" value="SERINE/ARGININE REPETITIVE MATRIX 2"/>
    <property type="match status" value="1"/>
</dbReference>
<name>A0A1A9WX22_9MUSC</name>
<dbReference type="InterPro" id="IPR051372">
    <property type="entry name" value="CWC21"/>
</dbReference>
<reference evidence="3" key="1">
    <citation type="submission" date="2014-03" db="EMBL/GenBank/DDBJ databases">
        <authorList>
            <person name="Aksoy S."/>
            <person name="Warren W."/>
            <person name="Wilson R.K."/>
        </authorList>
    </citation>
    <scope>NUCLEOTIDE SEQUENCE [LARGE SCALE GENOMIC DNA]</scope>
    <source>
        <strain evidence="3">IAEA</strain>
    </source>
</reference>
<feature type="compositionally biased region" description="Low complexity" evidence="1">
    <location>
        <begin position="357"/>
        <end position="375"/>
    </location>
</feature>
<feature type="region of interest" description="Disordered" evidence="1">
    <location>
        <begin position="1876"/>
        <end position="1951"/>
    </location>
</feature>
<feature type="compositionally biased region" description="Polar residues" evidence="1">
    <location>
        <begin position="387"/>
        <end position="406"/>
    </location>
</feature>
<feature type="compositionally biased region" description="Polar residues" evidence="1">
    <location>
        <begin position="956"/>
        <end position="969"/>
    </location>
</feature>
<feature type="compositionally biased region" description="Basic and acidic residues" evidence="1">
    <location>
        <begin position="2022"/>
        <end position="2032"/>
    </location>
</feature>